<evidence type="ECO:0000256" key="1">
    <source>
        <dbReference type="SAM" id="MobiDB-lite"/>
    </source>
</evidence>
<organism evidence="3 4">
    <name type="scientific">Blastococcus mobilis</name>
    <dbReference type="NCBI Taxonomy" id="1938746"/>
    <lineage>
        <taxon>Bacteria</taxon>
        <taxon>Bacillati</taxon>
        <taxon>Actinomycetota</taxon>
        <taxon>Actinomycetes</taxon>
        <taxon>Geodermatophilales</taxon>
        <taxon>Geodermatophilaceae</taxon>
        <taxon>Blastococcus</taxon>
    </lineage>
</organism>
<keyword evidence="4" id="KW-1185">Reference proteome</keyword>
<keyword evidence="2" id="KW-0472">Membrane</keyword>
<keyword evidence="2" id="KW-0812">Transmembrane</keyword>
<accession>A0A238XAF3</accession>
<keyword evidence="2" id="KW-1133">Transmembrane helix</keyword>
<sequence length="164" mass="16415">MSSDSTNQTGSDPTRTGETTPGTTVTAQPTGGPPVPGEPVAGQPYSVQPTATGAPADDVVTAAPSEPSWVQQHKSLLVAALVAVAVVAAAIGGVAWYRGMVDDRDAATEAAFAQNIAQQGAEVETVDCNGDTCSAVIGGTAYTVLVQEDANGEQHFGVAAFVGD</sequence>
<gene>
    <name evidence="3" type="ORF">SAMN06272737_112127</name>
</gene>
<reference evidence="3 4" key="1">
    <citation type="submission" date="2017-06" db="EMBL/GenBank/DDBJ databases">
        <authorList>
            <person name="Kim H.J."/>
            <person name="Triplett B.A."/>
        </authorList>
    </citation>
    <scope>NUCLEOTIDE SEQUENCE [LARGE SCALE GENOMIC DNA]</scope>
    <source>
        <strain evidence="3 4">DSM 44272</strain>
    </source>
</reference>
<evidence type="ECO:0000313" key="4">
    <source>
        <dbReference type="Proteomes" id="UP000198403"/>
    </source>
</evidence>
<dbReference type="EMBL" id="FZNO01000012">
    <property type="protein sequence ID" value="SNR56015.1"/>
    <property type="molecule type" value="Genomic_DNA"/>
</dbReference>
<dbReference type="AlphaFoldDB" id="A0A238XAF3"/>
<protein>
    <recommendedName>
        <fullName evidence="5">DUF4333 domain-containing protein</fullName>
    </recommendedName>
</protein>
<feature type="transmembrane region" description="Helical" evidence="2">
    <location>
        <begin position="76"/>
        <end position="97"/>
    </location>
</feature>
<dbReference type="RefSeq" id="WP_089336919.1">
    <property type="nucleotide sequence ID" value="NZ_FZNO01000012.1"/>
</dbReference>
<proteinExistence type="predicted"/>
<evidence type="ECO:0000313" key="3">
    <source>
        <dbReference type="EMBL" id="SNR56015.1"/>
    </source>
</evidence>
<dbReference type="Proteomes" id="UP000198403">
    <property type="component" value="Unassembled WGS sequence"/>
</dbReference>
<dbReference type="OrthoDB" id="5197922at2"/>
<feature type="compositionally biased region" description="Polar residues" evidence="1">
    <location>
        <begin position="1"/>
        <end position="12"/>
    </location>
</feature>
<evidence type="ECO:0000256" key="2">
    <source>
        <dbReference type="SAM" id="Phobius"/>
    </source>
</evidence>
<evidence type="ECO:0008006" key="5">
    <source>
        <dbReference type="Google" id="ProtNLM"/>
    </source>
</evidence>
<feature type="compositionally biased region" description="Low complexity" evidence="1">
    <location>
        <begin position="13"/>
        <end position="30"/>
    </location>
</feature>
<feature type="region of interest" description="Disordered" evidence="1">
    <location>
        <begin position="1"/>
        <end position="60"/>
    </location>
</feature>
<name>A0A238XAF3_9ACTN</name>